<evidence type="ECO:0000313" key="8">
    <source>
        <dbReference type="EMBL" id="ETF01444.1"/>
    </source>
</evidence>
<dbReference type="PANTHER" id="PTHR33452">
    <property type="entry name" value="OXIDOREDUCTASE CATD-RELATED"/>
    <property type="match status" value="1"/>
</dbReference>
<dbReference type="AlphaFoldDB" id="V8QR29"/>
<dbReference type="OrthoDB" id="346004at2"/>
<evidence type="ECO:0000313" key="9">
    <source>
        <dbReference type="Proteomes" id="UP000018733"/>
    </source>
</evidence>
<feature type="transmembrane region" description="Helical" evidence="7">
    <location>
        <begin position="71"/>
        <end position="88"/>
    </location>
</feature>
<evidence type="ECO:0000256" key="5">
    <source>
        <dbReference type="ARBA" id="ARBA00022989"/>
    </source>
</evidence>
<gene>
    <name evidence="8" type="ORF">W822_16780</name>
</gene>
<sequence length="131" mass="14156">MKTDHLVPYALALLRIVSGYTLMLHGTAKYFHVPHIEMFDNLQALSMPGIAGMIELVAGILLILGLFTRSAAFIASGMTAVAYFYAHAPQGNGLFPLMNGGETVVLYSFIFLFIAAAGSGAFSIDNNRRKL</sequence>
<evidence type="ECO:0000256" key="6">
    <source>
        <dbReference type="ARBA" id="ARBA00023136"/>
    </source>
</evidence>
<dbReference type="PATRIC" id="fig|1424334.3.peg.3373"/>
<evidence type="ECO:0000256" key="7">
    <source>
        <dbReference type="SAM" id="Phobius"/>
    </source>
</evidence>
<keyword evidence="5 7" id="KW-1133">Transmembrane helix</keyword>
<dbReference type="Proteomes" id="UP000018733">
    <property type="component" value="Unassembled WGS sequence"/>
</dbReference>
<dbReference type="eggNOG" id="COG2259">
    <property type="taxonomic scope" value="Bacteria"/>
</dbReference>
<comment type="subcellular location">
    <subcellularLocation>
        <location evidence="1">Cell membrane</location>
        <topology evidence="1">Multi-pass membrane protein</topology>
    </subcellularLocation>
</comment>
<dbReference type="EMBL" id="AYXT01000011">
    <property type="protein sequence ID" value="ETF01444.1"/>
    <property type="molecule type" value="Genomic_DNA"/>
</dbReference>
<dbReference type="InterPro" id="IPR051907">
    <property type="entry name" value="DoxX-like_oxidoreductase"/>
</dbReference>
<name>V8QR29_9BURK</name>
<reference evidence="8 9" key="1">
    <citation type="journal article" date="2014" name="Genome Announc.">
        <title>Draft Genome Sequence of Advenella kashmirensis Strain W13003, a Polycyclic Aromatic Hydrocarbon-Degrading Bacterium.</title>
        <authorList>
            <person name="Wang X."/>
            <person name="Jin D."/>
            <person name="Zhou L."/>
            <person name="Wu L."/>
            <person name="An W."/>
            <person name="Zhao L."/>
        </authorList>
    </citation>
    <scope>NUCLEOTIDE SEQUENCE [LARGE SCALE GENOMIC DNA]</scope>
    <source>
        <strain evidence="8 9">W13003</strain>
    </source>
</reference>
<evidence type="ECO:0000256" key="4">
    <source>
        <dbReference type="ARBA" id="ARBA00022692"/>
    </source>
</evidence>
<keyword evidence="9" id="KW-1185">Reference proteome</keyword>
<comment type="similarity">
    <text evidence="2">Belongs to the DoxX family.</text>
</comment>
<organism evidence="8 9">
    <name type="scientific">Advenella kashmirensis W13003</name>
    <dbReference type="NCBI Taxonomy" id="1424334"/>
    <lineage>
        <taxon>Bacteria</taxon>
        <taxon>Pseudomonadati</taxon>
        <taxon>Pseudomonadota</taxon>
        <taxon>Betaproteobacteria</taxon>
        <taxon>Burkholderiales</taxon>
        <taxon>Alcaligenaceae</taxon>
    </lineage>
</organism>
<proteinExistence type="inferred from homology"/>
<feature type="transmembrane region" description="Helical" evidence="7">
    <location>
        <begin position="43"/>
        <end position="64"/>
    </location>
</feature>
<protein>
    <submittedName>
        <fullName evidence="8">Uncharacterized protein</fullName>
    </submittedName>
</protein>
<dbReference type="GO" id="GO:0005886">
    <property type="term" value="C:plasma membrane"/>
    <property type="evidence" value="ECO:0007669"/>
    <property type="project" value="UniProtKB-SubCell"/>
</dbReference>
<dbReference type="HOGENOM" id="CLU_058421_2_1_4"/>
<dbReference type="RefSeq" id="WP_024006297.1">
    <property type="nucleotide sequence ID" value="NZ_KI650981.1"/>
</dbReference>
<comment type="caution">
    <text evidence="8">The sequence shown here is derived from an EMBL/GenBank/DDBJ whole genome shotgun (WGS) entry which is preliminary data.</text>
</comment>
<accession>V8QR29</accession>
<dbReference type="InterPro" id="IPR032808">
    <property type="entry name" value="DoxX"/>
</dbReference>
<dbReference type="STRING" id="1424334.W822_16780"/>
<keyword evidence="6 7" id="KW-0472">Membrane</keyword>
<dbReference type="PANTHER" id="PTHR33452:SF4">
    <property type="entry name" value="BLL4328 PROTEIN"/>
    <property type="match status" value="1"/>
</dbReference>
<evidence type="ECO:0000256" key="1">
    <source>
        <dbReference type="ARBA" id="ARBA00004651"/>
    </source>
</evidence>
<evidence type="ECO:0000256" key="2">
    <source>
        <dbReference type="ARBA" id="ARBA00006679"/>
    </source>
</evidence>
<feature type="transmembrane region" description="Helical" evidence="7">
    <location>
        <begin position="104"/>
        <end position="124"/>
    </location>
</feature>
<keyword evidence="4 7" id="KW-0812">Transmembrane</keyword>
<dbReference type="Pfam" id="PF07681">
    <property type="entry name" value="DoxX"/>
    <property type="match status" value="1"/>
</dbReference>
<evidence type="ECO:0000256" key="3">
    <source>
        <dbReference type="ARBA" id="ARBA00022475"/>
    </source>
</evidence>
<keyword evidence="3" id="KW-1003">Cell membrane</keyword>